<sequence>MTLMFAEIHNTIAYLIKSDVSEGFNQIIDFLNGSSIKYALIVNPNIYVPCIKQFWTSVDVKKVNDVMRVGKGFSGVETPLFEGMIVEQQVANEGGAEVNVDDVLVVGVAAKGVVSATDDKVPTAIEEPSIPSPTPPTPPLQPSQDQPSTSQGGIIANIDADEDVIMEDAKDVVVEKSVDVDESADIQGRIAESQAEIYQIDLEHANKVLSMQDDEESEPAEFQEVVDVVNTAKIITEVVTPVSTTHIVATSKLTTATPLTLTTAARRK</sequence>
<proteinExistence type="predicted"/>
<evidence type="ECO:0008006" key="3">
    <source>
        <dbReference type="Google" id="ProtNLM"/>
    </source>
</evidence>
<evidence type="ECO:0000256" key="1">
    <source>
        <dbReference type="SAM" id="MobiDB-lite"/>
    </source>
</evidence>
<organism evidence="2">
    <name type="scientific">Tanacetum cinerariifolium</name>
    <name type="common">Dalmatian daisy</name>
    <name type="synonym">Chrysanthemum cinerariifolium</name>
    <dbReference type="NCBI Taxonomy" id="118510"/>
    <lineage>
        <taxon>Eukaryota</taxon>
        <taxon>Viridiplantae</taxon>
        <taxon>Streptophyta</taxon>
        <taxon>Embryophyta</taxon>
        <taxon>Tracheophyta</taxon>
        <taxon>Spermatophyta</taxon>
        <taxon>Magnoliopsida</taxon>
        <taxon>eudicotyledons</taxon>
        <taxon>Gunneridae</taxon>
        <taxon>Pentapetalae</taxon>
        <taxon>asterids</taxon>
        <taxon>campanulids</taxon>
        <taxon>Asterales</taxon>
        <taxon>Asteraceae</taxon>
        <taxon>Asteroideae</taxon>
        <taxon>Anthemideae</taxon>
        <taxon>Anthemidinae</taxon>
        <taxon>Tanacetum</taxon>
    </lineage>
</organism>
<dbReference type="AlphaFoldDB" id="A0A6L2MUA1"/>
<feature type="compositionally biased region" description="Low complexity" evidence="1">
    <location>
        <begin position="142"/>
        <end position="151"/>
    </location>
</feature>
<protein>
    <recommendedName>
        <fullName evidence="3">Xylulose kinase-1</fullName>
    </recommendedName>
</protein>
<feature type="region of interest" description="Disordered" evidence="1">
    <location>
        <begin position="120"/>
        <end position="153"/>
    </location>
</feature>
<accession>A0A6L2MUA1</accession>
<name>A0A6L2MUA1_TANCI</name>
<gene>
    <name evidence="2" type="ORF">Tci_049556</name>
</gene>
<feature type="compositionally biased region" description="Pro residues" evidence="1">
    <location>
        <begin position="130"/>
        <end position="141"/>
    </location>
</feature>
<comment type="caution">
    <text evidence="2">The sequence shown here is derived from an EMBL/GenBank/DDBJ whole genome shotgun (WGS) entry which is preliminary data.</text>
</comment>
<evidence type="ECO:0000313" key="2">
    <source>
        <dbReference type="EMBL" id="GEU77578.1"/>
    </source>
</evidence>
<reference evidence="2" key="1">
    <citation type="journal article" date="2019" name="Sci. Rep.">
        <title>Draft genome of Tanacetum cinerariifolium, the natural source of mosquito coil.</title>
        <authorList>
            <person name="Yamashiro T."/>
            <person name="Shiraishi A."/>
            <person name="Satake H."/>
            <person name="Nakayama K."/>
        </authorList>
    </citation>
    <scope>NUCLEOTIDE SEQUENCE</scope>
</reference>
<dbReference type="EMBL" id="BKCJ010007501">
    <property type="protein sequence ID" value="GEU77578.1"/>
    <property type="molecule type" value="Genomic_DNA"/>
</dbReference>